<organism evidence="2 3">
    <name type="scientific">Wickerhamomyces anomalus (strain ATCC 58044 / CBS 1984 / NCYC 433 / NRRL Y-366-8)</name>
    <name type="common">Yeast</name>
    <name type="synonym">Hansenula anomala</name>
    <dbReference type="NCBI Taxonomy" id="683960"/>
    <lineage>
        <taxon>Eukaryota</taxon>
        <taxon>Fungi</taxon>
        <taxon>Dikarya</taxon>
        <taxon>Ascomycota</taxon>
        <taxon>Saccharomycotina</taxon>
        <taxon>Saccharomycetes</taxon>
        <taxon>Phaffomycetales</taxon>
        <taxon>Wickerhamomycetaceae</taxon>
        <taxon>Wickerhamomyces</taxon>
    </lineage>
</organism>
<protein>
    <submittedName>
        <fullName evidence="2">Uncharacterized protein</fullName>
    </submittedName>
</protein>
<keyword evidence="3" id="KW-1185">Reference proteome</keyword>
<gene>
    <name evidence="2" type="ORF">WICANDRAFT_77795</name>
</gene>
<accession>A0A1E3P721</accession>
<proteinExistence type="predicted"/>
<feature type="compositionally biased region" description="Basic and acidic residues" evidence="1">
    <location>
        <begin position="297"/>
        <end position="310"/>
    </location>
</feature>
<reference evidence="2 3" key="1">
    <citation type="journal article" date="2016" name="Proc. Natl. Acad. Sci. U.S.A.">
        <title>Comparative genomics of biotechnologically important yeasts.</title>
        <authorList>
            <person name="Riley R."/>
            <person name="Haridas S."/>
            <person name="Wolfe K.H."/>
            <person name="Lopes M.R."/>
            <person name="Hittinger C.T."/>
            <person name="Goeker M."/>
            <person name="Salamov A.A."/>
            <person name="Wisecaver J.H."/>
            <person name="Long T.M."/>
            <person name="Calvey C.H."/>
            <person name="Aerts A.L."/>
            <person name="Barry K.W."/>
            <person name="Choi C."/>
            <person name="Clum A."/>
            <person name="Coughlan A.Y."/>
            <person name="Deshpande S."/>
            <person name="Douglass A.P."/>
            <person name="Hanson S.J."/>
            <person name="Klenk H.-P."/>
            <person name="LaButti K.M."/>
            <person name="Lapidus A."/>
            <person name="Lindquist E.A."/>
            <person name="Lipzen A.M."/>
            <person name="Meier-Kolthoff J.P."/>
            <person name="Ohm R.A."/>
            <person name="Otillar R.P."/>
            <person name="Pangilinan J.L."/>
            <person name="Peng Y."/>
            <person name="Rokas A."/>
            <person name="Rosa C.A."/>
            <person name="Scheuner C."/>
            <person name="Sibirny A.A."/>
            <person name="Slot J.C."/>
            <person name="Stielow J.B."/>
            <person name="Sun H."/>
            <person name="Kurtzman C.P."/>
            <person name="Blackwell M."/>
            <person name="Grigoriev I.V."/>
            <person name="Jeffries T.W."/>
        </authorList>
    </citation>
    <scope>NUCLEOTIDE SEQUENCE [LARGE SCALE GENOMIC DNA]</scope>
    <source>
        <strain evidence="3">ATCC 58044 / CBS 1984 / NCYC 433 / NRRL Y-366-8</strain>
    </source>
</reference>
<evidence type="ECO:0000256" key="1">
    <source>
        <dbReference type="SAM" id="MobiDB-lite"/>
    </source>
</evidence>
<name>A0A1E3P721_WICAA</name>
<evidence type="ECO:0000313" key="2">
    <source>
        <dbReference type="EMBL" id="ODQ61148.1"/>
    </source>
</evidence>
<feature type="region of interest" description="Disordered" evidence="1">
    <location>
        <begin position="296"/>
        <end position="319"/>
    </location>
</feature>
<dbReference type="EMBL" id="KV454209">
    <property type="protein sequence ID" value="ODQ61148.1"/>
    <property type="molecule type" value="Genomic_DNA"/>
</dbReference>
<dbReference type="RefSeq" id="XP_019040355.1">
    <property type="nucleotide sequence ID" value="XM_019184613.1"/>
</dbReference>
<dbReference type="OrthoDB" id="10491621at2759"/>
<evidence type="ECO:0000313" key="3">
    <source>
        <dbReference type="Proteomes" id="UP000094112"/>
    </source>
</evidence>
<dbReference type="Proteomes" id="UP000094112">
    <property type="component" value="Unassembled WGS sequence"/>
</dbReference>
<dbReference type="AlphaFoldDB" id="A0A1E3P721"/>
<sequence>MFKGQKYQPNTTFQFVNYEQSSSGVFREPKRQKLNIPNTMKFQLANTPPKSTSPDPNLTTISTTVPVSHTHTFVADNLTNSPKTCRKASYTILTTDQKTKLIELIQRFRVYSSKPKLDAWNEVVKSYNAHYNLDDREGLTIQHARIKLNQIITTAENKDPESLSKPERMALDYNKERLEFKNDVNKDLKLDKRYENKNPKLTKVYELILKLQQQLEKARDSNSGSDSDNSFKTELWLLHKRVLDLKTIEEQYQILEQVDYSKEGARVKVSKEMRDELLAKAEDIQLSLDKLLSGLETTEKNGDGEQKESPEVVNENDVVDIELLNQKESE</sequence>
<dbReference type="GeneID" id="30201859"/>